<protein>
    <submittedName>
        <fullName evidence="2">5-methylcytosine-specific restriction enzyme A</fullName>
    </submittedName>
</protein>
<name>A0A1I5TXN5_9PSEU</name>
<gene>
    <name evidence="2" type="ORF">SAMN05421810_103707</name>
</gene>
<dbReference type="STRING" id="587909.SAMN05421810_103707"/>
<dbReference type="InterPro" id="IPR002711">
    <property type="entry name" value="HNH"/>
</dbReference>
<feature type="domain" description="HNH nuclease" evidence="1">
    <location>
        <begin position="158"/>
        <end position="220"/>
    </location>
</feature>
<dbReference type="GO" id="GO:0004519">
    <property type="term" value="F:endonuclease activity"/>
    <property type="evidence" value="ECO:0007669"/>
    <property type="project" value="InterPro"/>
</dbReference>
<dbReference type="AlphaFoldDB" id="A0A1I5TXN5"/>
<keyword evidence="3" id="KW-1185">Reference proteome</keyword>
<proteinExistence type="predicted"/>
<dbReference type="Pfam" id="PF01844">
    <property type="entry name" value="HNH"/>
    <property type="match status" value="1"/>
</dbReference>
<evidence type="ECO:0000259" key="1">
    <source>
        <dbReference type="SMART" id="SM00507"/>
    </source>
</evidence>
<dbReference type="Proteomes" id="UP000198727">
    <property type="component" value="Unassembled WGS sequence"/>
</dbReference>
<organism evidence="2 3">
    <name type="scientific">Amycolatopsis arida</name>
    <dbReference type="NCBI Taxonomy" id="587909"/>
    <lineage>
        <taxon>Bacteria</taxon>
        <taxon>Bacillati</taxon>
        <taxon>Actinomycetota</taxon>
        <taxon>Actinomycetes</taxon>
        <taxon>Pseudonocardiales</taxon>
        <taxon>Pseudonocardiaceae</taxon>
        <taxon>Amycolatopsis</taxon>
    </lineage>
</organism>
<dbReference type="RefSeq" id="WP_243859415.1">
    <property type="nucleotide sequence ID" value="NZ_FOWW01000003.1"/>
</dbReference>
<evidence type="ECO:0000313" key="3">
    <source>
        <dbReference type="Proteomes" id="UP000198727"/>
    </source>
</evidence>
<sequence length="241" mass="27226">MTATRAPAWVRDEVILACDLVRQNGWRWLLQTDPRVAELSSLLQHMPLHPAGVRGPKFRNINGVSRKTADIATNHPDYRGKRTHGGALDREVLQNFLDQPKEMAAAADAIRSGIRSGSFDATAVGWDDDEEVAEAVEGRLLARRHFARERNPRLREKKIRAHLSQHGSLACEACGFDFEATYGPHGARYIECHHILPLHASGQTTTRLDDLMLICANCHRMVHRGKPWLTPEELKRMIRTH</sequence>
<dbReference type="GO" id="GO:0008270">
    <property type="term" value="F:zinc ion binding"/>
    <property type="evidence" value="ECO:0007669"/>
    <property type="project" value="InterPro"/>
</dbReference>
<dbReference type="GO" id="GO:0003676">
    <property type="term" value="F:nucleic acid binding"/>
    <property type="evidence" value="ECO:0007669"/>
    <property type="project" value="InterPro"/>
</dbReference>
<accession>A0A1I5TXN5</accession>
<dbReference type="EMBL" id="FOWW01000003">
    <property type="protein sequence ID" value="SFP87825.1"/>
    <property type="molecule type" value="Genomic_DNA"/>
</dbReference>
<reference evidence="3" key="1">
    <citation type="submission" date="2016-10" db="EMBL/GenBank/DDBJ databases">
        <authorList>
            <person name="Varghese N."/>
            <person name="Submissions S."/>
        </authorList>
    </citation>
    <scope>NUCLEOTIDE SEQUENCE [LARGE SCALE GENOMIC DNA]</scope>
    <source>
        <strain evidence="3">CGMCC 4.5579</strain>
    </source>
</reference>
<dbReference type="SMART" id="SM00507">
    <property type="entry name" value="HNHc"/>
    <property type="match status" value="1"/>
</dbReference>
<dbReference type="InterPro" id="IPR003615">
    <property type="entry name" value="HNH_nuc"/>
</dbReference>
<dbReference type="Gene3D" id="1.10.30.50">
    <property type="match status" value="1"/>
</dbReference>
<evidence type="ECO:0000313" key="2">
    <source>
        <dbReference type="EMBL" id="SFP87825.1"/>
    </source>
</evidence>